<organism evidence="2 3">
    <name type="scientific">Phaedon cochleariae</name>
    <name type="common">Mustard beetle</name>
    <dbReference type="NCBI Taxonomy" id="80249"/>
    <lineage>
        <taxon>Eukaryota</taxon>
        <taxon>Metazoa</taxon>
        <taxon>Ecdysozoa</taxon>
        <taxon>Arthropoda</taxon>
        <taxon>Hexapoda</taxon>
        <taxon>Insecta</taxon>
        <taxon>Pterygota</taxon>
        <taxon>Neoptera</taxon>
        <taxon>Endopterygota</taxon>
        <taxon>Coleoptera</taxon>
        <taxon>Polyphaga</taxon>
        <taxon>Cucujiformia</taxon>
        <taxon>Chrysomeloidea</taxon>
        <taxon>Chrysomelidae</taxon>
        <taxon>Chrysomelinae</taxon>
        <taxon>Chrysomelini</taxon>
        <taxon>Phaedon</taxon>
    </lineage>
</organism>
<accession>A0A9P0DUG9</accession>
<dbReference type="Proteomes" id="UP001153737">
    <property type="component" value="Chromosome 9"/>
</dbReference>
<evidence type="ECO:0000313" key="3">
    <source>
        <dbReference type="Proteomes" id="UP001153737"/>
    </source>
</evidence>
<gene>
    <name evidence="2" type="ORF">PHAECO_LOCUS12427</name>
</gene>
<feature type="region of interest" description="Disordered" evidence="1">
    <location>
        <begin position="392"/>
        <end position="415"/>
    </location>
</feature>
<reference evidence="2" key="2">
    <citation type="submission" date="2022-10" db="EMBL/GenBank/DDBJ databases">
        <authorList>
            <consortium name="ENA_rothamsted_submissions"/>
            <consortium name="culmorum"/>
            <person name="King R."/>
        </authorList>
    </citation>
    <scope>NUCLEOTIDE SEQUENCE</scope>
</reference>
<dbReference type="EMBL" id="OU896715">
    <property type="protein sequence ID" value="CAH1183753.1"/>
    <property type="molecule type" value="Genomic_DNA"/>
</dbReference>
<dbReference type="OrthoDB" id="6337960at2759"/>
<evidence type="ECO:0000256" key="1">
    <source>
        <dbReference type="SAM" id="MobiDB-lite"/>
    </source>
</evidence>
<feature type="region of interest" description="Disordered" evidence="1">
    <location>
        <begin position="1"/>
        <end position="25"/>
    </location>
</feature>
<reference evidence="2" key="1">
    <citation type="submission" date="2022-01" db="EMBL/GenBank/DDBJ databases">
        <authorList>
            <person name="King R."/>
        </authorList>
    </citation>
    <scope>NUCLEOTIDE SEQUENCE</scope>
</reference>
<protein>
    <submittedName>
        <fullName evidence="2">Uncharacterized protein</fullName>
    </submittedName>
</protein>
<dbReference type="PANTHER" id="PTHR34756">
    <property type="entry name" value="CELL DIVISION CYCLE-ASSOCIATED PROTEIN 3"/>
    <property type="match status" value="1"/>
</dbReference>
<dbReference type="AlphaFoldDB" id="A0A9P0DUG9"/>
<evidence type="ECO:0000313" key="2">
    <source>
        <dbReference type="EMBL" id="CAH1183753.1"/>
    </source>
</evidence>
<dbReference type="InterPro" id="IPR038832">
    <property type="entry name" value="CDCA3"/>
</dbReference>
<keyword evidence="3" id="KW-1185">Reference proteome</keyword>
<sequence length="466" mass="52487">MGLSASKIGKHVSEEEFHEGSVPTTPILTPKIEKISNILDPRSPSANISRTPLEILTAAAKRLQNFEENQPIENVNNDTPLRSKPCLLEIDPRSPTTDFTRTPIILNVNEKSLPRLLHNKNLDKVRLAEINMPLSSSNNESTVTKTEDSLMLPQTKSPILLESSPIKYKTDPYRLAYRRKSFVGLLETNIDFTETDLDVVMQTKCTMIQEGDNSSPFENEPNDENLDALRVMKADHEELSNELAVISSASASQIETNKETLNDDIVPDKIDCEQRDLQNLSLDDESFEPKKIVNCMNIQSSQEKELNVDTASRDKTEDLIVQIANESKSAPMSPPSPILVTKESKSAPVSPPTVNITATIKELDQKLTNLIYEDDIIVCPRIVKLKEPIERSPLKNRNGSEPLRSQKLKVSDKPRKSDYVVSKIPIFKEKGRKEIQCENTPPRMLEMKKGKLKKCNWDNTDTTLYL</sequence>
<proteinExistence type="predicted"/>
<name>A0A9P0DUG9_PHACE</name>
<dbReference type="PANTHER" id="PTHR34756:SF1">
    <property type="entry name" value="CELL DIVISION CYCLE-ASSOCIATED PROTEIN 3"/>
    <property type="match status" value="1"/>
</dbReference>